<reference evidence="1 2" key="1">
    <citation type="journal article" date="2023" name="Science">
        <title>Complex scaffold remodeling in plant triterpene biosynthesis.</title>
        <authorList>
            <person name="De La Pena R."/>
            <person name="Hodgson H."/>
            <person name="Liu J.C."/>
            <person name="Stephenson M.J."/>
            <person name="Martin A.C."/>
            <person name="Owen C."/>
            <person name="Harkess A."/>
            <person name="Leebens-Mack J."/>
            <person name="Jimenez L.E."/>
            <person name="Osbourn A."/>
            <person name="Sattely E.S."/>
        </authorList>
    </citation>
    <scope>NUCLEOTIDE SEQUENCE [LARGE SCALE GENOMIC DNA]</scope>
    <source>
        <strain evidence="2">cv. JPN11</strain>
        <tissue evidence="1">Leaf</tissue>
    </source>
</reference>
<comment type="caution">
    <text evidence="1">The sequence shown here is derived from an EMBL/GenBank/DDBJ whole genome shotgun (WGS) entry which is preliminary data.</text>
</comment>
<evidence type="ECO:0000313" key="2">
    <source>
        <dbReference type="Proteomes" id="UP001164539"/>
    </source>
</evidence>
<organism evidence="1 2">
    <name type="scientific">Melia azedarach</name>
    <name type="common">Chinaberry tree</name>
    <dbReference type="NCBI Taxonomy" id="155640"/>
    <lineage>
        <taxon>Eukaryota</taxon>
        <taxon>Viridiplantae</taxon>
        <taxon>Streptophyta</taxon>
        <taxon>Embryophyta</taxon>
        <taxon>Tracheophyta</taxon>
        <taxon>Spermatophyta</taxon>
        <taxon>Magnoliopsida</taxon>
        <taxon>eudicotyledons</taxon>
        <taxon>Gunneridae</taxon>
        <taxon>Pentapetalae</taxon>
        <taxon>rosids</taxon>
        <taxon>malvids</taxon>
        <taxon>Sapindales</taxon>
        <taxon>Meliaceae</taxon>
        <taxon>Melia</taxon>
    </lineage>
</organism>
<dbReference type="Proteomes" id="UP001164539">
    <property type="component" value="Chromosome 1"/>
</dbReference>
<protein>
    <submittedName>
        <fullName evidence="1">Glyoxylate/hydroxypyruvate reductase HPR3-like</fullName>
    </submittedName>
</protein>
<evidence type="ECO:0000313" key="1">
    <source>
        <dbReference type="EMBL" id="KAJ4727072.1"/>
    </source>
</evidence>
<accession>A0ACC1YTL8</accession>
<gene>
    <name evidence="1" type="ORF">OWV82_000233</name>
</gene>
<dbReference type="EMBL" id="CM051394">
    <property type="protein sequence ID" value="KAJ4727072.1"/>
    <property type="molecule type" value="Genomic_DNA"/>
</dbReference>
<name>A0ACC1YTL8_MELAZ</name>
<proteinExistence type="predicted"/>
<keyword evidence="2" id="KW-1185">Reference proteome</keyword>
<sequence length="342" mass="37274">MATHQEKEKENELAKLSSPSPPPPLVLLLRKPAAFSMFGEHLFTSNKFQYLKAYDSTLPLQQFLTTKNARSVQAIFSCSGAPVNADILQLLPEARLVVATSSGLNHIDLEECRRRGVAVVNAGNVFSEDVADCAVGLLIDVLRNISAADRFVRQGLWPINGEYPLGSKLGGKRVGIVGLGSIGSEVAKRLESFGCCISYNSRKKKPSVTYPYYWDACELAAKNDVLIICCALTDQTHHLINKQVLDALGKKGVIINVGRGAIIDEKEMVRCLLQGEIAGAGLDVFENEPDVPKELFALDNVVLSPHSAVFTPESFMDVCELAVANLEAFFSNKPLLSLFVHD</sequence>